<reference evidence="10 11" key="1">
    <citation type="journal article" date="2015" name="Sci. Rep.">
        <title>Genome of the facultative scuticociliatosis pathogen Pseudocohnilembus persalinus provides insight into its virulence through horizontal gene transfer.</title>
        <authorList>
            <person name="Xiong J."/>
            <person name="Wang G."/>
            <person name="Cheng J."/>
            <person name="Tian M."/>
            <person name="Pan X."/>
            <person name="Warren A."/>
            <person name="Jiang C."/>
            <person name="Yuan D."/>
            <person name="Miao W."/>
        </authorList>
    </citation>
    <scope>NUCLEOTIDE SEQUENCE [LARGE SCALE GENOMIC DNA]</scope>
    <source>
        <strain evidence="10">36N120E</strain>
    </source>
</reference>
<dbReference type="InterPro" id="IPR011012">
    <property type="entry name" value="Longin-like_dom_sf"/>
</dbReference>
<dbReference type="GO" id="GO:0006888">
    <property type="term" value="P:endoplasmic reticulum to Golgi vesicle-mediated transport"/>
    <property type="evidence" value="ECO:0007669"/>
    <property type="project" value="TreeGrafter"/>
</dbReference>
<keyword evidence="8" id="KW-0175">Coiled coil</keyword>
<name>A0A0V0R8D0_PSEPJ</name>
<dbReference type="SUPFAM" id="SSF58038">
    <property type="entry name" value="SNARE fusion complex"/>
    <property type="match status" value="1"/>
</dbReference>
<dbReference type="GO" id="GO:0005484">
    <property type="term" value="F:SNAP receptor activity"/>
    <property type="evidence" value="ECO:0007669"/>
    <property type="project" value="TreeGrafter"/>
</dbReference>
<protein>
    <submittedName>
        <fullName evidence="10">Longin-like domain</fullName>
    </submittedName>
</protein>
<keyword evidence="2" id="KW-0488">Methylation</keyword>
<dbReference type="OrthoDB" id="27923at2759"/>
<dbReference type="Proteomes" id="UP000054937">
    <property type="component" value="Unassembled WGS sequence"/>
</dbReference>
<evidence type="ECO:0000256" key="3">
    <source>
        <dbReference type="ARBA" id="ARBA00023136"/>
    </source>
</evidence>
<evidence type="ECO:0000259" key="9">
    <source>
        <dbReference type="PROSITE" id="PS50892"/>
    </source>
</evidence>
<feature type="domain" description="V-SNARE coiled-coil homology" evidence="9">
    <location>
        <begin position="143"/>
        <end position="203"/>
    </location>
</feature>
<dbReference type="Pfam" id="PF00957">
    <property type="entry name" value="Synaptobrevin"/>
    <property type="match status" value="1"/>
</dbReference>
<organism evidence="10 11">
    <name type="scientific">Pseudocohnilembus persalinus</name>
    <name type="common">Ciliate</name>
    <dbReference type="NCBI Taxonomy" id="266149"/>
    <lineage>
        <taxon>Eukaryota</taxon>
        <taxon>Sar</taxon>
        <taxon>Alveolata</taxon>
        <taxon>Ciliophora</taxon>
        <taxon>Intramacronucleata</taxon>
        <taxon>Oligohymenophorea</taxon>
        <taxon>Scuticociliatia</taxon>
        <taxon>Philasterida</taxon>
        <taxon>Pseudocohnilembidae</taxon>
        <taxon>Pseudocohnilembus</taxon>
    </lineage>
</organism>
<dbReference type="Gene3D" id="1.20.5.110">
    <property type="match status" value="1"/>
</dbReference>
<accession>A0A0V0R8D0</accession>
<keyword evidence="6" id="KW-0636">Prenylation</keyword>
<evidence type="ECO:0000256" key="8">
    <source>
        <dbReference type="PROSITE-ProRule" id="PRU00290"/>
    </source>
</evidence>
<dbReference type="GO" id="GO:0005794">
    <property type="term" value="C:Golgi apparatus"/>
    <property type="evidence" value="ECO:0007669"/>
    <property type="project" value="TreeGrafter"/>
</dbReference>
<dbReference type="CDD" id="cd14824">
    <property type="entry name" value="Longin"/>
    <property type="match status" value="1"/>
</dbReference>
<evidence type="ECO:0000256" key="5">
    <source>
        <dbReference type="ARBA" id="ARBA00023288"/>
    </source>
</evidence>
<comment type="subcellular location">
    <subcellularLocation>
        <location evidence="7">Endomembrane system</location>
        <topology evidence="7">Lipid-anchor</topology>
        <orientation evidence="7">Cytoplasmic side</orientation>
    </subcellularLocation>
</comment>
<evidence type="ECO:0000313" key="10">
    <source>
        <dbReference type="EMBL" id="KRX10570.1"/>
    </source>
</evidence>
<dbReference type="InterPro" id="IPR042855">
    <property type="entry name" value="V_SNARE_CC"/>
</dbReference>
<keyword evidence="11" id="KW-1185">Reference proteome</keyword>
<evidence type="ECO:0000256" key="1">
    <source>
        <dbReference type="ARBA" id="ARBA00008025"/>
    </source>
</evidence>
<comment type="caution">
    <text evidence="10">The sequence shown here is derived from an EMBL/GenBank/DDBJ whole genome shotgun (WGS) entry which is preliminary data.</text>
</comment>
<dbReference type="PROSITE" id="PS50892">
    <property type="entry name" value="V_SNARE"/>
    <property type="match status" value="1"/>
</dbReference>
<evidence type="ECO:0000256" key="4">
    <source>
        <dbReference type="ARBA" id="ARBA00023139"/>
    </source>
</evidence>
<dbReference type="SUPFAM" id="SSF64356">
    <property type="entry name" value="SNARE-like"/>
    <property type="match status" value="1"/>
</dbReference>
<evidence type="ECO:0000256" key="7">
    <source>
        <dbReference type="ARBA" id="ARBA00046278"/>
    </source>
</evidence>
<evidence type="ECO:0000313" key="11">
    <source>
        <dbReference type="Proteomes" id="UP000054937"/>
    </source>
</evidence>
<gene>
    <name evidence="10" type="ORF">PPERSA_05390</name>
</gene>
<sequence>MKILGIIIAGQHPENNETYILEEHYHLDSVNFFARGTVKGSFKFVVRNSLKEFEQGSSHRVKHENHEVHVLMGSDAKAKIGVYAFCDSEYPVRVVKELLRESLRVFEKNVGSQWVQKKGDQSVVNKEIGEKLVQYQNPKNVDKLVQLESNLEETKEILHDNLEKLLARQGDLDQLANKSNDLNVAAKQMYKQSKKTNKGCCYQFNFFNCAMLKLHVPVQTQVLQIKSYNFM</sequence>
<keyword evidence="5" id="KW-0449">Lipoprotein</keyword>
<comment type="similarity">
    <text evidence="1">Belongs to the synaptobrevin family.</text>
</comment>
<dbReference type="Gene3D" id="3.30.450.50">
    <property type="entry name" value="Longin domain"/>
    <property type="match status" value="1"/>
</dbReference>
<evidence type="ECO:0000256" key="6">
    <source>
        <dbReference type="ARBA" id="ARBA00023289"/>
    </source>
</evidence>
<dbReference type="OMA" id="MINEIYM"/>
<dbReference type="EMBL" id="LDAU01000025">
    <property type="protein sequence ID" value="KRX10570.1"/>
    <property type="molecule type" value="Genomic_DNA"/>
</dbReference>
<dbReference type="AlphaFoldDB" id="A0A0V0R8D0"/>
<proteinExistence type="inferred from homology"/>
<dbReference type="PANTHER" id="PTHR45806:SF1">
    <property type="entry name" value="SYNAPTOBREVIN HOMOLOG YKT6"/>
    <property type="match status" value="1"/>
</dbReference>
<keyword evidence="4" id="KW-0564">Palmitate</keyword>
<dbReference type="InParanoid" id="A0A0V0R8D0"/>
<dbReference type="InterPro" id="IPR010908">
    <property type="entry name" value="Longin_dom"/>
</dbReference>
<keyword evidence="3" id="KW-0472">Membrane</keyword>
<dbReference type="FunCoup" id="A0A0V0R8D0">
    <property type="interactions" value="555"/>
</dbReference>
<evidence type="ECO:0000256" key="2">
    <source>
        <dbReference type="ARBA" id="ARBA00022481"/>
    </source>
</evidence>
<dbReference type="PANTHER" id="PTHR45806">
    <property type="entry name" value="SYNAPTOBREVIN HOMOLOG YKT6"/>
    <property type="match status" value="1"/>
</dbReference>